<dbReference type="GeneID" id="111278880"/>
<evidence type="ECO:0000259" key="10">
    <source>
        <dbReference type="PROSITE" id="PS50304"/>
    </source>
</evidence>
<keyword evidence="4" id="KW-0508">mRNA splicing</keyword>
<feature type="region of interest" description="Disordered" evidence="9">
    <location>
        <begin position="247"/>
        <end position="269"/>
    </location>
</feature>
<dbReference type="Proteomes" id="UP000515121">
    <property type="component" value="Unplaced"/>
</dbReference>
<dbReference type="GO" id="GO:0003723">
    <property type="term" value="F:RNA binding"/>
    <property type="evidence" value="ECO:0007669"/>
    <property type="project" value="InterPro"/>
</dbReference>
<dbReference type="GO" id="GO:0005737">
    <property type="term" value="C:cytoplasm"/>
    <property type="evidence" value="ECO:0007669"/>
    <property type="project" value="InterPro"/>
</dbReference>
<dbReference type="SMART" id="SM00333">
    <property type="entry name" value="TUDOR"/>
    <property type="match status" value="1"/>
</dbReference>
<dbReference type="OrthoDB" id="986188at2759"/>
<feature type="domain" description="Tudor" evidence="10">
    <location>
        <begin position="93"/>
        <end position="151"/>
    </location>
</feature>
<dbReference type="GO" id="GO:0015030">
    <property type="term" value="C:Cajal body"/>
    <property type="evidence" value="ECO:0007669"/>
    <property type="project" value="UniProtKB-SubCell"/>
</dbReference>
<evidence type="ECO:0000256" key="2">
    <source>
        <dbReference type="ARBA" id="ARBA00004408"/>
    </source>
</evidence>
<evidence type="ECO:0000256" key="3">
    <source>
        <dbReference type="ARBA" id="ARBA00005371"/>
    </source>
</evidence>
<dbReference type="GO" id="GO:0016607">
    <property type="term" value="C:nuclear speck"/>
    <property type="evidence" value="ECO:0007669"/>
    <property type="project" value="UniProtKB-SubCell"/>
</dbReference>
<evidence type="ECO:0000256" key="6">
    <source>
        <dbReference type="ARBA" id="ARBA00037618"/>
    </source>
</evidence>
<organism evidence="11 12">
    <name type="scientific">Durio zibethinus</name>
    <name type="common">Durian</name>
    <dbReference type="NCBI Taxonomy" id="66656"/>
    <lineage>
        <taxon>Eukaryota</taxon>
        <taxon>Viridiplantae</taxon>
        <taxon>Streptophyta</taxon>
        <taxon>Embryophyta</taxon>
        <taxon>Tracheophyta</taxon>
        <taxon>Spermatophyta</taxon>
        <taxon>Magnoliopsida</taxon>
        <taxon>eudicotyledons</taxon>
        <taxon>Gunneridae</taxon>
        <taxon>Pentapetalae</taxon>
        <taxon>rosids</taxon>
        <taxon>malvids</taxon>
        <taxon>Malvales</taxon>
        <taxon>Malvaceae</taxon>
        <taxon>Helicteroideae</taxon>
        <taxon>Durio</taxon>
    </lineage>
</organism>
<keyword evidence="5" id="KW-0539">Nucleus</keyword>
<feature type="compositionally biased region" description="Basic and acidic residues" evidence="9">
    <location>
        <begin position="247"/>
        <end position="258"/>
    </location>
</feature>
<dbReference type="PROSITE" id="PS50304">
    <property type="entry name" value="TUDOR"/>
    <property type="match status" value="1"/>
</dbReference>
<evidence type="ECO:0000256" key="7">
    <source>
        <dbReference type="ARBA" id="ARBA00041083"/>
    </source>
</evidence>
<evidence type="ECO:0000256" key="1">
    <source>
        <dbReference type="ARBA" id="ARBA00004324"/>
    </source>
</evidence>
<accession>A0A6P5WYV6</accession>
<dbReference type="InterPro" id="IPR010304">
    <property type="entry name" value="SMN_Tudor"/>
</dbReference>
<evidence type="ECO:0000313" key="11">
    <source>
        <dbReference type="Proteomes" id="UP000515121"/>
    </source>
</evidence>
<evidence type="ECO:0000256" key="8">
    <source>
        <dbReference type="ARBA" id="ARBA00042567"/>
    </source>
</evidence>
<reference evidence="12" key="1">
    <citation type="submission" date="2025-08" db="UniProtKB">
        <authorList>
            <consortium name="RefSeq"/>
        </authorList>
    </citation>
    <scope>IDENTIFICATION</scope>
    <source>
        <tissue evidence="12">Fruit stalk</tissue>
    </source>
</reference>
<dbReference type="GO" id="GO:0006397">
    <property type="term" value="P:mRNA processing"/>
    <property type="evidence" value="ECO:0007669"/>
    <property type="project" value="InterPro"/>
</dbReference>
<sequence>MEGTDELSIEELASNLSTYKEQLQQVRQLLGDDPGNLEYVDMEKELAEVIALTEELLAAAKQNEISGSAIGASVSAPPAQSKESVKASDYGDNFPVGTKVQAVWSEDGEWYDATIEAITPNGYYVCFDGWGNKEEVDPANVRAIEHNALLEAEKDAEATKQAIKRKIAQAASVDFQSRSLPAKLRIADDDPEDVKAAKRKKIHAFKSKMRLEQLEMAQNKRQNAWQQFQTTKGKTKKVGFFSGRKRESIFKSPDDPHGKVGVTGSGKGLTDFQKREKHLHLKGGNVEITDD</sequence>
<proteinExistence type="inferred from homology"/>
<dbReference type="KEGG" id="dzi:111278880"/>
<evidence type="ECO:0000313" key="12">
    <source>
        <dbReference type="RefSeq" id="XP_022721330.1"/>
    </source>
</evidence>
<dbReference type="PANTHER" id="PTHR13681:SF26">
    <property type="entry name" value="SURVIVAL OF MOTOR NEURON-RELATED-SPLICING FACTOR 30"/>
    <property type="match status" value="1"/>
</dbReference>
<evidence type="ECO:0000256" key="5">
    <source>
        <dbReference type="ARBA" id="ARBA00023242"/>
    </source>
</evidence>
<keyword evidence="4" id="KW-0747">Spliceosome</keyword>
<dbReference type="CDD" id="cd21182">
    <property type="entry name" value="Tudor_SMN_SPF30-like"/>
    <property type="match status" value="1"/>
</dbReference>
<dbReference type="RefSeq" id="XP_022721330.1">
    <property type="nucleotide sequence ID" value="XM_022865595.1"/>
</dbReference>
<dbReference type="Pfam" id="PF06003">
    <property type="entry name" value="SMN_Tudor"/>
    <property type="match status" value="1"/>
</dbReference>
<evidence type="ECO:0000256" key="4">
    <source>
        <dbReference type="ARBA" id="ARBA00022728"/>
    </source>
</evidence>
<keyword evidence="4" id="KW-0507">mRNA processing</keyword>
<dbReference type="Gene3D" id="2.30.30.140">
    <property type="match status" value="1"/>
</dbReference>
<evidence type="ECO:0000256" key="9">
    <source>
        <dbReference type="SAM" id="MobiDB-lite"/>
    </source>
</evidence>
<keyword evidence="11" id="KW-1185">Reference proteome</keyword>
<dbReference type="PANTHER" id="PTHR13681">
    <property type="entry name" value="SURVIVAL OF MOTOR NEURON-RELATED-SPLICING FACTOR 30-RELATED"/>
    <property type="match status" value="1"/>
</dbReference>
<comment type="function">
    <text evidence="6">Involved in spliceosome assembly.</text>
</comment>
<comment type="similarity">
    <text evidence="3">Belongs to the SMN family.</text>
</comment>
<name>A0A6P5WYV6_DURZI</name>
<protein>
    <recommendedName>
        <fullName evidence="7">Survival of motor neuron-related-splicing factor 30</fullName>
    </recommendedName>
    <alternativeName>
        <fullName evidence="8">Survival motor neuron domain-containing protein 1</fullName>
    </alternativeName>
</protein>
<dbReference type="SUPFAM" id="SSF63748">
    <property type="entry name" value="Tudor/PWWP/MBT"/>
    <property type="match status" value="1"/>
</dbReference>
<gene>
    <name evidence="12" type="primary">LOC111278880</name>
</gene>
<dbReference type="AlphaFoldDB" id="A0A6P5WYV6"/>
<dbReference type="InterPro" id="IPR002999">
    <property type="entry name" value="Tudor"/>
</dbReference>
<comment type="subcellular location">
    <subcellularLocation>
        <location evidence="1">Nucleus speckle</location>
    </subcellularLocation>
    <subcellularLocation>
        <location evidence="2">Nucleus</location>
        <location evidence="2">Cajal body</location>
    </subcellularLocation>
</comment>
<dbReference type="GO" id="GO:0005681">
    <property type="term" value="C:spliceosomal complex"/>
    <property type="evidence" value="ECO:0007669"/>
    <property type="project" value="UniProtKB-KW"/>
</dbReference>